<keyword evidence="2" id="KW-1185">Reference proteome</keyword>
<evidence type="ECO:0000313" key="1">
    <source>
        <dbReference type="EMBL" id="KAF2888347.1"/>
    </source>
</evidence>
<dbReference type="EMBL" id="VTPC01078111">
    <property type="protein sequence ID" value="KAF2888347.1"/>
    <property type="molecule type" value="Genomic_DNA"/>
</dbReference>
<dbReference type="PANTHER" id="PTHR46601:SF2">
    <property type="entry name" value="UBIQUITIN-LIKE PROTEASE FAMILY PROFILE DOMAIN-CONTAINING PROTEIN"/>
    <property type="match status" value="1"/>
</dbReference>
<reference evidence="1" key="1">
    <citation type="submission" date="2019-08" db="EMBL/GenBank/DDBJ databases">
        <title>The genome of the North American firefly Photinus pyralis.</title>
        <authorList>
            <consortium name="Photinus pyralis genome working group"/>
            <person name="Fallon T.R."/>
            <person name="Sander Lower S.E."/>
            <person name="Weng J.-K."/>
        </authorList>
    </citation>
    <scope>NUCLEOTIDE SEQUENCE</scope>
    <source>
        <strain evidence="1">TRF0915ILg1</strain>
        <tissue evidence="1">Whole body</tissue>
    </source>
</reference>
<dbReference type="PANTHER" id="PTHR46601">
    <property type="entry name" value="ULP_PROTEASE DOMAIN-CONTAINING PROTEIN"/>
    <property type="match status" value="1"/>
</dbReference>
<sequence>MSQVVIWKEWVKADDKKYRLIIHETSTGKLFEKIKEDFIEFLHHVSIKKIQSDTFLNDKNNPFVRILQIDFAMSYSCEYQNEVQSALWARSSVTLFTAASFFNNKCKSYVICSDCHSKDKDTVFVFVNHIYDLIMANCTDSLINGAYGAMNHLQNLKFMVRLLQYLSKKHNKSFWWKYFATSHGKGVVDGIGGNLKRLVKQKARS</sequence>
<protein>
    <submittedName>
        <fullName evidence="1">Uncharacterized protein</fullName>
    </submittedName>
</protein>
<proteinExistence type="predicted"/>
<dbReference type="OrthoDB" id="6726648at2759"/>
<comment type="caution">
    <text evidence="1">The sequence shown here is derived from an EMBL/GenBank/DDBJ whole genome shotgun (WGS) entry which is preliminary data.</text>
</comment>
<organism evidence="1 2">
    <name type="scientific">Ignelater luminosus</name>
    <name type="common">Cucubano</name>
    <name type="synonym">Pyrophorus luminosus</name>
    <dbReference type="NCBI Taxonomy" id="2038154"/>
    <lineage>
        <taxon>Eukaryota</taxon>
        <taxon>Metazoa</taxon>
        <taxon>Ecdysozoa</taxon>
        <taxon>Arthropoda</taxon>
        <taxon>Hexapoda</taxon>
        <taxon>Insecta</taxon>
        <taxon>Pterygota</taxon>
        <taxon>Neoptera</taxon>
        <taxon>Endopterygota</taxon>
        <taxon>Coleoptera</taxon>
        <taxon>Polyphaga</taxon>
        <taxon>Elateriformia</taxon>
        <taxon>Elateroidea</taxon>
        <taxon>Elateridae</taxon>
        <taxon>Agrypninae</taxon>
        <taxon>Pyrophorini</taxon>
        <taxon>Ignelater</taxon>
    </lineage>
</organism>
<name>A0A8K0CNB5_IGNLU</name>
<accession>A0A8K0CNB5</accession>
<evidence type="ECO:0000313" key="2">
    <source>
        <dbReference type="Proteomes" id="UP000801492"/>
    </source>
</evidence>
<dbReference type="AlphaFoldDB" id="A0A8K0CNB5"/>
<dbReference type="Proteomes" id="UP000801492">
    <property type="component" value="Unassembled WGS sequence"/>
</dbReference>
<gene>
    <name evidence="1" type="ORF">ILUMI_17826</name>
</gene>